<dbReference type="Pfam" id="PF13412">
    <property type="entry name" value="HTH_24"/>
    <property type="match status" value="1"/>
</dbReference>
<keyword evidence="2" id="KW-0238">DNA-binding</keyword>
<sequence>MRDWIDVELVKLLRQNARQSLAELARRLKMAGPSVSERLKRLEESGAVSGYTATVNPEAWGYTLTALVRLRPFPGQLKTLEARLIATPQVIECDKVTGEDCFIARLALHHIQELDEILDGLSELASTASSIVKSSPVQRRLPPLQPRD</sequence>
<dbReference type="InterPro" id="IPR036388">
    <property type="entry name" value="WH-like_DNA-bd_sf"/>
</dbReference>
<organism evidence="5 6">
    <name type="scientific">Chromobacterium alticapitis</name>
    <dbReference type="NCBI Taxonomy" id="2073169"/>
    <lineage>
        <taxon>Bacteria</taxon>
        <taxon>Pseudomonadati</taxon>
        <taxon>Pseudomonadota</taxon>
        <taxon>Betaproteobacteria</taxon>
        <taxon>Neisseriales</taxon>
        <taxon>Chromobacteriaceae</taxon>
        <taxon>Chromobacterium</taxon>
    </lineage>
</organism>
<dbReference type="InterPro" id="IPR019888">
    <property type="entry name" value="Tscrpt_reg_AsnC-like"/>
</dbReference>
<evidence type="ECO:0000259" key="4">
    <source>
        <dbReference type="PROSITE" id="PS50956"/>
    </source>
</evidence>
<protein>
    <submittedName>
        <fullName evidence="5">AsnC family transcriptional regulator</fullName>
    </submittedName>
</protein>
<dbReference type="SUPFAM" id="SSF46785">
    <property type="entry name" value="Winged helix' DNA-binding domain"/>
    <property type="match status" value="1"/>
</dbReference>
<proteinExistence type="predicted"/>
<keyword evidence="3" id="KW-0804">Transcription</keyword>
<dbReference type="Gene3D" id="3.30.70.920">
    <property type="match status" value="1"/>
</dbReference>
<evidence type="ECO:0000256" key="2">
    <source>
        <dbReference type="ARBA" id="ARBA00023125"/>
    </source>
</evidence>
<dbReference type="InterPro" id="IPR000485">
    <property type="entry name" value="AsnC-type_HTH_dom"/>
</dbReference>
<feature type="domain" description="HTH asnC-type" evidence="4">
    <location>
        <begin position="1"/>
        <end position="63"/>
    </location>
</feature>
<dbReference type="PRINTS" id="PR00033">
    <property type="entry name" value="HTHASNC"/>
</dbReference>
<dbReference type="SMART" id="SM00344">
    <property type="entry name" value="HTH_ASNC"/>
    <property type="match status" value="1"/>
</dbReference>
<dbReference type="OrthoDB" id="5476at2"/>
<dbReference type="Pfam" id="PF01037">
    <property type="entry name" value="AsnC_trans_reg"/>
    <property type="match status" value="1"/>
</dbReference>
<gene>
    <name evidence="5" type="ORF">C2I19_02465</name>
</gene>
<keyword evidence="6" id="KW-1185">Reference proteome</keyword>
<reference evidence="6" key="1">
    <citation type="submission" date="2018-02" db="EMBL/GenBank/DDBJ databases">
        <authorList>
            <person name="O'Hara-Hanley K."/>
            <person name="Soby S."/>
        </authorList>
    </citation>
    <scope>NUCLEOTIDE SEQUENCE [LARGE SCALE GENOMIC DNA]</scope>
    <source>
        <strain evidence="6">MWU14-2602</strain>
    </source>
</reference>
<dbReference type="InterPro" id="IPR019887">
    <property type="entry name" value="Tscrpt_reg_AsnC/Lrp_C"/>
</dbReference>
<dbReference type="EMBL" id="PQWB01000011">
    <property type="protein sequence ID" value="POZ63515.1"/>
    <property type="molecule type" value="Genomic_DNA"/>
</dbReference>
<evidence type="ECO:0000256" key="3">
    <source>
        <dbReference type="ARBA" id="ARBA00023163"/>
    </source>
</evidence>
<name>A0A2S5DK93_9NEIS</name>
<dbReference type="Proteomes" id="UP000237082">
    <property type="component" value="Unassembled WGS sequence"/>
</dbReference>
<dbReference type="GO" id="GO:0005829">
    <property type="term" value="C:cytosol"/>
    <property type="evidence" value="ECO:0007669"/>
    <property type="project" value="TreeGrafter"/>
</dbReference>
<dbReference type="Gene3D" id="1.10.10.10">
    <property type="entry name" value="Winged helix-like DNA-binding domain superfamily/Winged helix DNA-binding domain"/>
    <property type="match status" value="1"/>
</dbReference>
<dbReference type="GO" id="GO:0043200">
    <property type="term" value="P:response to amino acid"/>
    <property type="evidence" value="ECO:0007669"/>
    <property type="project" value="TreeGrafter"/>
</dbReference>
<dbReference type="GO" id="GO:0043565">
    <property type="term" value="F:sequence-specific DNA binding"/>
    <property type="evidence" value="ECO:0007669"/>
    <property type="project" value="InterPro"/>
</dbReference>
<dbReference type="SUPFAM" id="SSF54909">
    <property type="entry name" value="Dimeric alpha+beta barrel"/>
    <property type="match status" value="1"/>
</dbReference>
<dbReference type="InterPro" id="IPR011008">
    <property type="entry name" value="Dimeric_a/b-barrel"/>
</dbReference>
<evidence type="ECO:0000313" key="5">
    <source>
        <dbReference type="EMBL" id="POZ63515.1"/>
    </source>
</evidence>
<dbReference type="AlphaFoldDB" id="A0A2S5DK93"/>
<dbReference type="PANTHER" id="PTHR30154:SF51">
    <property type="entry name" value="ASNC-FAMILY TRANSCRIPTIONAL REGULATORY PROTEIN"/>
    <property type="match status" value="1"/>
</dbReference>
<comment type="caution">
    <text evidence="5">The sequence shown here is derived from an EMBL/GenBank/DDBJ whole genome shotgun (WGS) entry which is preliminary data.</text>
</comment>
<dbReference type="RefSeq" id="WP_103901132.1">
    <property type="nucleotide sequence ID" value="NZ_PQWB01000011.1"/>
</dbReference>
<dbReference type="PANTHER" id="PTHR30154">
    <property type="entry name" value="LEUCINE-RESPONSIVE REGULATORY PROTEIN"/>
    <property type="match status" value="1"/>
</dbReference>
<dbReference type="InterPro" id="IPR036390">
    <property type="entry name" value="WH_DNA-bd_sf"/>
</dbReference>
<accession>A0A2S5DK93</accession>
<evidence type="ECO:0000313" key="6">
    <source>
        <dbReference type="Proteomes" id="UP000237082"/>
    </source>
</evidence>
<keyword evidence="1" id="KW-0805">Transcription regulation</keyword>
<dbReference type="PROSITE" id="PS50956">
    <property type="entry name" value="HTH_ASNC_2"/>
    <property type="match status" value="1"/>
</dbReference>
<evidence type="ECO:0000256" key="1">
    <source>
        <dbReference type="ARBA" id="ARBA00023015"/>
    </source>
</evidence>